<sequence length="52" mass="6263">MPQMAPALWVFIFITVIYVAIWMKSMLYFYKPCSASFKKSLTYNQLSMSWLW</sequence>
<protein>
    <submittedName>
        <fullName evidence="2">ATP synthase F0 subunit 8</fullName>
    </submittedName>
</protein>
<dbReference type="AlphaFoldDB" id="A0A1L5BWB1"/>
<keyword evidence="1" id="KW-1133">Transmembrane helix</keyword>
<name>A0A1L5BWB1_9CRUS</name>
<organism evidence="2">
    <name type="scientific">Linevichella vortex</name>
    <dbReference type="NCBI Taxonomy" id="686705"/>
    <lineage>
        <taxon>Eukaryota</taxon>
        <taxon>Metazoa</taxon>
        <taxon>Ecdysozoa</taxon>
        <taxon>Arthropoda</taxon>
        <taxon>Crustacea</taxon>
        <taxon>Multicrustacea</taxon>
        <taxon>Malacostraca</taxon>
        <taxon>Eumalacostraca</taxon>
        <taxon>Peracarida</taxon>
        <taxon>Amphipoda</taxon>
        <taxon>Senticaudata</taxon>
        <taxon>Gammarida</taxon>
        <taxon>Gammaridira</taxon>
        <taxon>Gammaroidea</taxon>
        <taxon>Micruropodidae</taxon>
        <taxon>Micruropodinae</taxon>
        <taxon>Linevichella</taxon>
    </lineage>
</organism>
<keyword evidence="2" id="KW-0496">Mitochondrion</keyword>
<evidence type="ECO:0000256" key="1">
    <source>
        <dbReference type="SAM" id="Phobius"/>
    </source>
</evidence>
<gene>
    <name evidence="2" type="primary">ATP8</name>
</gene>
<proteinExistence type="predicted"/>
<dbReference type="EMBL" id="KX341967">
    <property type="protein sequence ID" value="APL97249.1"/>
    <property type="molecule type" value="Genomic_DNA"/>
</dbReference>
<accession>A0A1L5BWB1</accession>
<evidence type="ECO:0000313" key="2">
    <source>
        <dbReference type="EMBL" id="APL97249.1"/>
    </source>
</evidence>
<reference evidence="2" key="1">
    <citation type="journal article" date="2016" name="BMC Genomics">
        <title>Evolution of mitochondrial genomes in Baikalian amphipods.</title>
        <authorList>
            <person name="Romanova E.V."/>
            <person name="Aleoshin V.V."/>
            <person name="Kamaltynov R.M."/>
            <person name="Mikhailov K.V."/>
            <person name="Logacheva M.D."/>
            <person name="Sirotinina E.A."/>
            <person name="Gornov A.Y."/>
            <person name="Anikin A.S."/>
            <person name="Sherbakov D.Y."/>
        </authorList>
    </citation>
    <scope>NUCLEOTIDE SEQUENCE</scope>
</reference>
<keyword evidence="1" id="KW-0812">Transmembrane</keyword>
<feature type="transmembrane region" description="Helical" evidence="1">
    <location>
        <begin position="6"/>
        <end position="30"/>
    </location>
</feature>
<keyword evidence="1" id="KW-0472">Membrane</keyword>
<geneLocation type="mitochondrion" evidence="2"/>